<evidence type="ECO:0000313" key="7">
    <source>
        <dbReference type="Proteomes" id="UP000188268"/>
    </source>
</evidence>
<dbReference type="SUPFAM" id="SSF56112">
    <property type="entry name" value="Protein kinase-like (PK-like)"/>
    <property type="match status" value="1"/>
</dbReference>
<dbReference type="Gramene" id="OMO71531">
    <property type="protein sequence ID" value="OMO71531"/>
    <property type="gene ID" value="CCACVL1_18179"/>
</dbReference>
<proteinExistence type="predicted"/>
<comment type="caution">
    <text evidence="6">The sequence shown here is derived from an EMBL/GenBank/DDBJ whole genome shotgun (WGS) entry which is preliminary data.</text>
</comment>
<dbReference type="Proteomes" id="UP000188268">
    <property type="component" value="Unassembled WGS sequence"/>
</dbReference>
<evidence type="ECO:0000256" key="1">
    <source>
        <dbReference type="ARBA" id="ARBA00022679"/>
    </source>
</evidence>
<organism evidence="6 7">
    <name type="scientific">Corchorus capsularis</name>
    <name type="common">Jute</name>
    <dbReference type="NCBI Taxonomy" id="210143"/>
    <lineage>
        <taxon>Eukaryota</taxon>
        <taxon>Viridiplantae</taxon>
        <taxon>Streptophyta</taxon>
        <taxon>Embryophyta</taxon>
        <taxon>Tracheophyta</taxon>
        <taxon>Spermatophyta</taxon>
        <taxon>Magnoliopsida</taxon>
        <taxon>eudicotyledons</taxon>
        <taxon>Gunneridae</taxon>
        <taxon>Pentapetalae</taxon>
        <taxon>rosids</taxon>
        <taxon>malvids</taxon>
        <taxon>Malvales</taxon>
        <taxon>Malvaceae</taxon>
        <taxon>Grewioideae</taxon>
        <taxon>Apeibeae</taxon>
        <taxon>Corchorus</taxon>
    </lineage>
</organism>
<dbReference type="EMBL" id="AWWV01011585">
    <property type="protein sequence ID" value="OMO71531.1"/>
    <property type="molecule type" value="Genomic_DNA"/>
</dbReference>
<evidence type="ECO:0000256" key="4">
    <source>
        <dbReference type="ARBA" id="ARBA00022840"/>
    </source>
</evidence>
<feature type="domain" description="Protein kinase" evidence="5">
    <location>
        <begin position="1"/>
        <end position="228"/>
    </location>
</feature>
<evidence type="ECO:0000256" key="2">
    <source>
        <dbReference type="ARBA" id="ARBA00022741"/>
    </source>
</evidence>
<dbReference type="OMA" id="NEMRFWE"/>
<dbReference type="GO" id="GO:0004672">
    <property type="term" value="F:protein kinase activity"/>
    <property type="evidence" value="ECO:0007669"/>
    <property type="project" value="InterPro"/>
</dbReference>
<dbReference type="AlphaFoldDB" id="A0A1R3HMS7"/>
<dbReference type="InterPro" id="IPR011009">
    <property type="entry name" value="Kinase-like_dom_sf"/>
</dbReference>
<dbReference type="SMART" id="SM00220">
    <property type="entry name" value="S_TKc"/>
    <property type="match status" value="1"/>
</dbReference>
<dbReference type="STRING" id="210143.A0A1R3HMS7"/>
<keyword evidence="2" id="KW-0547">Nucleotide-binding</keyword>
<accession>A0A1R3HMS7</accession>
<keyword evidence="3" id="KW-0418">Kinase</keyword>
<dbReference type="PROSITE" id="PS00108">
    <property type="entry name" value="PROTEIN_KINASE_ST"/>
    <property type="match status" value="1"/>
</dbReference>
<reference evidence="6 7" key="1">
    <citation type="submission" date="2013-09" db="EMBL/GenBank/DDBJ databases">
        <title>Corchorus capsularis genome sequencing.</title>
        <authorList>
            <person name="Alam M."/>
            <person name="Haque M.S."/>
            <person name="Islam M.S."/>
            <person name="Emdad E.M."/>
            <person name="Islam M.M."/>
            <person name="Ahmed B."/>
            <person name="Halim A."/>
            <person name="Hossen Q.M.M."/>
            <person name="Hossain M.Z."/>
            <person name="Ahmed R."/>
            <person name="Khan M.M."/>
            <person name="Islam R."/>
            <person name="Rashid M.M."/>
            <person name="Khan S.A."/>
            <person name="Rahman M.S."/>
            <person name="Alam M."/>
        </authorList>
    </citation>
    <scope>NUCLEOTIDE SEQUENCE [LARGE SCALE GENOMIC DNA]</scope>
    <source>
        <strain evidence="7">cv. CVL-1</strain>
        <tissue evidence="6">Whole seedling</tissue>
    </source>
</reference>
<dbReference type="InterPro" id="IPR008271">
    <property type="entry name" value="Ser/Thr_kinase_AS"/>
</dbReference>
<dbReference type="Gene3D" id="1.10.510.10">
    <property type="entry name" value="Transferase(Phosphotransferase) domain 1"/>
    <property type="match status" value="1"/>
</dbReference>
<dbReference type="InterPro" id="IPR052059">
    <property type="entry name" value="CR_Ser/Thr_kinase"/>
</dbReference>
<sequence>MSEIASISNISHPNLVKLHGGCIDGPYRVLVYEYLQNNSLAQILLGGEKNRAILSWKSRKEIALGIARALAYIHEEIKPHIVHRDIKLSNILLDQNFTPKLSDFGLSRLFHEDITHLSTGVAGTLGYVAPEYAVSGHLTRKSDVYSFGVLLLEIVSGRTAIDFDVEQGAEFFLVQKAWEMYISKDLMQLMDPMLKGSIISSEEEEEVLRFLKLGLLCVQQKSGLRPYMSKVMKMMLQCDEIENNIHELQISKPGLITNIMDVKIGNRRSSSQSFVRMLSPPFQT</sequence>
<evidence type="ECO:0000259" key="5">
    <source>
        <dbReference type="PROSITE" id="PS50011"/>
    </source>
</evidence>
<evidence type="ECO:0000313" key="6">
    <source>
        <dbReference type="EMBL" id="OMO71531.1"/>
    </source>
</evidence>
<dbReference type="FunFam" id="1.10.510.10:FF:000336">
    <property type="entry name" value="Cysteine-rich receptor-like protein kinase 2"/>
    <property type="match status" value="1"/>
</dbReference>
<dbReference type="Pfam" id="PF00069">
    <property type="entry name" value="Pkinase"/>
    <property type="match status" value="1"/>
</dbReference>
<keyword evidence="7" id="KW-1185">Reference proteome</keyword>
<keyword evidence="1" id="KW-0808">Transferase</keyword>
<dbReference type="InterPro" id="IPR000719">
    <property type="entry name" value="Prot_kinase_dom"/>
</dbReference>
<name>A0A1R3HMS7_COCAP</name>
<gene>
    <name evidence="6" type="ORF">CCACVL1_18179</name>
</gene>
<keyword evidence="4" id="KW-0067">ATP-binding</keyword>
<dbReference type="GO" id="GO:0005524">
    <property type="term" value="F:ATP binding"/>
    <property type="evidence" value="ECO:0007669"/>
    <property type="project" value="UniProtKB-KW"/>
</dbReference>
<dbReference type="PROSITE" id="PS50011">
    <property type="entry name" value="PROTEIN_KINASE_DOM"/>
    <property type="match status" value="1"/>
</dbReference>
<evidence type="ECO:0000256" key="3">
    <source>
        <dbReference type="ARBA" id="ARBA00022777"/>
    </source>
</evidence>
<protein>
    <recommendedName>
        <fullName evidence="5">Protein kinase domain-containing protein</fullName>
    </recommendedName>
</protein>
<dbReference type="PANTHER" id="PTHR47973">
    <property type="entry name" value="CYSTEINE-RICH RECEPTOR-LIKE PROTEIN KINASE 3"/>
    <property type="match status" value="1"/>
</dbReference>
<dbReference type="OrthoDB" id="4062651at2759"/>
<dbReference type="Gene3D" id="3.30.200.20">
    <property type="entry name" value="Phosphorylase Kinase, domain 1"/>
    <property type="match status" value="1"/>
</dbReference>